<dbReference type="Proteomes" id="UP000663720">
    <property type="component" value="Chromosome"/>
</dbReference>
<reference evidence="2" key="1">
    <citation type="journal article" date="2021" name="Microb. Physiol.">
        <title>Proteogenomic Insights into the Physiology of Marine, Sulfate-Reducing, Filamentous Desulfonema limicola and Desulfonema magnum.</title>
        <authorList>
            <person name="Schnaars V."/>
            <person name="Wohlbrand L."/>
            <person name="Scheve S."/>
            <person name="Hinrichs C."/>
            <person name="Reinhardt R."/>
            <person name="Rabus R."/>
        </authorList>
    </citation>
    <scope>NUCLEOTIDE SEQUENCE</scope>
    <source>
        <strain evidence="2">5ac10</strain>
    </source>
</reference>
<dbReference type="KEGG" id="dli:dnl_13020"/>
<name>A0A975B5B9_9BACT</name>
<dbReference type="NCBIfam" id="TIGR02688">
    <property type="entry name" value="BREX system Lon protease-like protein BrxL"/>
    <property type="match status" value="1"/>
</dbReference>
<keyword evidence="3" id="KW-1185">Reference proteome</keyword>
<proteinExistence type="predicted"/>
<accession>A0A975B5B9</accession>
<dbReference type="InterPro" id="IPR046838">
    <property type="entry name" value="BrxL_N"/>
</dbReference>
<feature type="domain" description="BREX system Lon protease-like BrxL N-terminal" evidence="1">
    <location>
        <begin position="12"/>
        <end position="137"/>
    </location>
</feature>
<evidence type="ECO:0000259" key="1">
    <source>
        <dbReference type="Pfam" id="PF20442"/>
    </source>
</evidence>
<dbReference type="SUPFAM" id="SSF52540">
    <property type="entry name" value="P-loop containing nucleoside triphosphate hydrolases"/>
    <property type="match status" value="1"/>
</dbReference>
<dbReference type="EMBL" id="CP061799">
    <property type="protein sequence ID" value="QTA79053.1"/>
    <property type="molecule type" value="Genomic_DNA"/>
</dbReference>
<protein>
    <submittedName>
        <fullName evidence="2">CHP02688</fullName>
    </submittedName>
</protein>
<gene>
    <name evidence="2" type="ORF">dnl_13020</name>
</gene>
<dbReference type="Pfam" id="PF13337">
    <property type="entry name" value="BrxL_ATPase"/>
    <property type="match status" value="1"/>
</dbReference>
<dbReference type="RefSeq" id="WP_207690845.1">
    <property type="nucleotide sequence ID" value="NZ_CP061799.1"/>
</dbReference>
<evidence type="ECO:0000313" key="3">
    <source>
        <dbReference type="Proteomes" id="UP000663720"/>
    </source>
</evidence>
<organism evidence="2 3">
    <name type="scientific">Desulfonema limicola</name>
    <dbReference type="NCBI Taxonomy" id="45656"/>
    <lineage>
        <taxon>Bacteria</taxon>
        <taxon>Pseudomonadati</taxon>
        <taxon>Thermodesulfobacteriota</taxon>
        <taxon>Desulfobacteria</taxon>
        <taxon>Desulfobacterales</taxon>
        <taxon>Desulfococcaceae</taxon>
        <taxon>Desulfonema</taxon>
    </lineage>
</organism>
<dbReference type="AlphaFoldDB" id="A0A975B5B9"/>
<dbReference type="InterPro" id="IPR014061">
    <property type="entry name" value="BrxL-like"/>
</dbReference>
<sequence>MKAELDSKIEQTFPDVCVHKGLASKAGLSGRAVPAFVSDWLVSRYRTKDGVDAEGINSFIARHLPDKKHKDSLLYELRNGNQLKILDSYSVTVHSTTGKLILRIPALDVNGRVSDSIVDENPLLLTGSVWGSGTLAWRSNPDKKGEYEIVMTKYRPMQSSTIDIDYFLRQRTRYSLDEWINLLIRTMGYAEEKYDERKKSLLLTRLIPIVQPRVNLIELAPKGTGKSYVFSQLSRHSWLVSGGIVTRAQLFYDMTRQRPGIISKYDLIILDEIQTIKLANEGEIVGALKGYLESGEYRVMGYHGTAEAGFVILGNIPIEDGMPRDENYFSELPKWLKGIGATALLDRFGGLLPGWELPRIDSSCLCNTYALRADYFGEVLHTLRGRQEYPAYVKDRTETHGDLRDQKAIQKLACGYLKLLYPDLSMVSPEQFEKYCLKPAIELRSNIRRQMSIMDPEYSPKTAEIRVV</sequence>
<dbReference type="InterPro" id="IPR027417">
    <property type="entry name" value="P-loop_NTPase"/>
</dbReference>
<evidence type="ECO:0000313" key="2">
    <source>
        <dbReference type="EMBL" id="QTA79053.1"/>
    </source>
</evidence>
<dbReference type="Pfam" id="PF20442">
    <property type="entry name" value="BrxL_N"/>
    <property type="match status" value="1"/>
</dbReference>